<evidence type="ECO:0000313" key="2">
    <source>
        <dbReference type="EMBL" id="QHT84382.1"/>
    </source>
</evidence>
<evidence type="ECO:0008006" key="3">
    <source>
        <dbReference type="Google" id="ProtNLM"/>
    </source>
</evidence>
<sequence length="210" mass="24708">MPKKQETEHISEDEIETVDVETSSEDDTNDNQDKKQKKHTAHDLYTELSQRFTQINEADTIFLEKEKEFDREQKEYKAVHKKNMRDIENLMKRFEKAFNHEVSKKKPRKTENAGKGGFNKQTDVPEVLRKYIGINADEKKSRPEVTKLLNAKFNEAGLMKTKTDNDKEIKVIILDKKTAKNLNRKEGDEIRNKDIQTFIAQFYRENTIKA</sequence>
<accession>A0A6C0HV35</accession>
<proteinExistence type="predicted"/>
<name>A0A6C0HV35_9ZZZZ</name>
<feature type="compositionally biased region" description="Acidic residues" evidence="1">
    <location>
        <begin position="13"/>
        <end position="30"/>
    </location>
</feature>
<feature type="compositionally biased region" description="Basic and acidic residues" evidence="1">
    <location>
        <begin position="98"/>
        <end position="112"/>
    </location>
</feature>
<evidence type="ECO:0000256" key="1">
    <source>
        <dbReference type="SAM" id="MobiDB-lite"/>
    </source>
</evidence>
<feature type="compositionally biased region" description="Basic and acidic residues" evidence="1">
    <location>
        <begin position="1"/>
        <end position="12"/>
    </location>
</feature>
<dbReference type="EMBL" id="MN740017">
    <property type="protein sequence ID" value="QHT84382.1"/>
    <property type="molecule type" value="Genomic_DNA"/>
</dbReference>
<reference evidence="2" key="1">
    <citation type="journal article" date="2020" name="Nature">
        <title>Giant virus diversity and host interactions through global metagenomics.</title>
        <authorList>
            <person name="Schulz F."/>
            <person name="Roux S."/>
            <person name="Paez-Espino D."/>
            <person name="Jungbluth S."/>
            <person name="Walsh D.A."/>
            <person name="Denef V.J."/>
            <person name="McMahon K.D."/>
            <person name="Konstantinidis K.T."/>
            <person name="Eloe-Fadrosh E.A."/>
            <person name="Kyrpides N.C."/>
            <person name="Woyke T."/>
        </authorList>
    </citation>
    <scope>NUCLEOTIDE SEQUENCE</scope>
    <source>
        <strain evidence="2">GVMAG-M-3300023184-177</strain>
    </source>
</reference>
<organism evidence="2">
    <name type="scientific">viral metagenome</name>
    <dbReference type="NCBI Taxonomy" id="1070528"/>
    <lineage>
        <taxon>unclassified sequences</taxon>
        <taxon>metagenomes</taxon>
        <taxon>organismal metagenomes</taxon>
    </lineage>
</organism>
<feature type="region of interest" description="Disordered" evidence="1">
    <location>
        <begin position="1"/>
        <end position="42"/>
    </location>
</feature>
<feature type="region of interest" description="Disordered" evidence="1">
    <location>
        <begin position="98"/>
        <end position="121"/>
    </location>
</feature>
<protein>
    <recommendedName>
        <fullName evidence="3">DM2 domain-containing protein</fullName>
    </recommendedName>
</protein>
<dbReference type="AlphaFoldDB" id="A0A6C0HV35"/>